<keyword evidence="1" id="KW-0812">Transmembrane</keyword>
<protein>
    <submittedName>
        <fullName evidence="2">Uncharacterized protein</fullName>
    </submittedName>
</protein>
<organism evidence="2 3">
    <name type="scientific">Pseudomonas syringae pv. tomato</name>
    <dbReference type="NCBI Taxonomy" id="323"/>
    <lineage>
        <taxon>Bacteria</taxon>
        <taxon>Pseudomonadati</taxon>
        <taxon>Pseudomonadota</taxon>
        <taxon>Gammaproteobacteria</taxon>
        <taxon>Pseudomonadales</taxon>
        <taxon>Pseudomonadaceae</taxon>
        <taxon>Pseudomonas</taxon>
    </lineage>
</organism>
<sequence>MQAQHIIILTGLVVGFLLLTVLFQRAIKRVLRRSVQRGQQARVTVKNISSMNFDLSDISRRPHTRNQLEALIKQFRQDVLFQKIRGASV</sequence>
<evidence type="ECO:0000256" key="1">
    <source>
        <dbReference type="SAM" id="Phobius"/>
    </source>
</evidence>
<feature type="transmembrane region" description="Helical" evidence="1">
    <location>
        <begin position="6"/>
        <end position="27"/>
    </location>
</feature>
<evidence type="ECO:0000313" key="2">
    <source>
        <dbReference type="EMBL" id="CAI8989450.1"/>
    </source>
</evidence>
<dbReference type="EMBL" id="OX458335">
    <property type="protein sequence ID" value="CAI8989450.1"/>
    <property type="molecule type" value="Genomic_DNA"/>
</dbReference>
<keyword evidence="1" id="KW-1133">Transmembrane helix</keyword>
<dbReference type="Proteomes" id="UP001177000">
    <property type="component" value="Chromosome"/>
</dbReference>
<dbReference type="AlphaFoldDB" id="A0AAV1BW05"/>
<gene>
    <name evidence="2" type="ORF">DAPPPG215_27045</name>
</gene>
<dbReference type="RefSeq" id="WP_010201607.1">
    <property type="nucleotide sequence ID" value="NZ_CP166920.2"/>
</dbReference>
<reference evidence="2" key="1">
    <citation type="submission" date="2023-03" db="EMBL/GenBank/DDBJ databases">
        <authorList>
            <person name="Pothier F. J."/>
        </authorList>
    </citation>
    <scope>NUCLEOTIDE SEQUENCE</scope>
    <source>
        <strain evidence="2">DAPP-PG 215</strain>
    </source>
</reference>
<keyword evidence="1" id="KW-0472">Membrane</keyword>
<accession>A0AAV1BW05</accession>
<proteinExistence type="predicted"/>
<name>A0AAV1BW05_PSEUB</name>
<evidence type="ECO:0000313" key="3">
    <source>
        <dbReference type="Proteomes" id="UP001177000"/>
    </source>
</evidence>